<sequence>MHSRSALLTLTTSRDALIASFGTAEAINGRLEHLRGSALGFRNLTHYIARSLLESGGFGQTLHSQSR</sequence>
<evidence type="ECO:0000259" key="1">
    <source>
        <dbReference type="Pfam" id="PF01610"/>
    </source>
</evidence>
<evidence type="ECO:0000313" key="3">
    <source>
        <dbReference type="EMBL" id="PCC44993.1"/>
    </source>
</evidence>
<organism evidence="3 5">
    <name type="scientific">Brevibacterium aurantiacum</name>
    <dbReference type="NCBI Taxonomy" id="273384"/>
    <lineage>
        <taxon>Bacteria</taxon>
        <taxon>Bacillati</taxon>
        <taxon>Actinomycetota</taxon>
        <taxon>Actinomycetes</taxon>
        <taxon>Micrococcales</taxon>
        <taxon>Brevibacteriaceae</taxon>
        <taxon>Brevibacterium</taxon>
    </lineage>
</organism>
<proteinExistence type="predicted"/>
<evidence type="ECO:0000313" key="7">
    <source>
        <dbReference type="Proteomes" id="UP000283000"/>
    </source>
</evidence>
<dbReference type="AlphaFoldDB" id="A0A2A3Z0I3"/>
<reference evidence="5 6" key="1">
    <citation type="journal article" date="2017" name="Elife">
        <title>Extensive horizontal gene transfer in cheese-associated bacteria.</title>
        <authorList>
            <person name="Bonham K.S."/>
            <person name="Wolfe B.E."/>
            <person name="Dutton R.J."/>
        </authorList>
    </citation>
    <scope>NUCLEOTIDE SEQUENCE [LARGE SCALE GENOMIC DNA]</scope>
    <source>
        <strain evidence="4 6">738_8</strain>
        <strain evidence="3 5">947_7</strain>
    </source>
</reference>
<evidence type="ECO:0000313" key="5">
    <source>
        <dbReference type="Proteomes" id="UP000217564"/>
    </source>
</evidence>
<evidence type="ECO:0000313" key="2">
    <source>
        <dbReference type="EMBL" id="AZT92701.1"/>
    </source>
</evidence>
<dbReference type="Pfam" id="PF01610">
    <property type="entry name" value="DDE_Tnp_ISL3"/>
    <property type="match status" value="1"/>
</dbReference>
<dbReference type="Proteomes" id="UP000217881">
    <property type="component" value="Unassembled WGS sequence"/>
</dbReference>
<reference evidence="2 7" key="2">
    <citation type="submission" date="2017-12" db="EMBL/GenBank/DDBJ databases">
        <authorList>
            <person name="Levesque S."/>
        </authorList>
    </citation>
    <scope>NUCLEOTIDE SEQUENCE [LARGE SCALE GENOMIC DNA]</scope>
    <source>
        <strain evidence="2 7">SMQ-1417</strain>
    </source>
</reference>
<dbReference type="EMBL" id="CP025330">
    <property type="protein sequence ID" value="AZT92701.1"/>
    <property type="molecule type" value="Genomic_DNA"/>
</dbReference>
<dbReference type="Proteomes" id="UP000283000">
    <property type="component" value="Chromosome"/>
</dbReference>
<accession>A0A2A3Z0I3</accession>
<gene>
    <name evidence="4" type="ORF">CIK59_18530</name>
    <name evidence="3" type="ORF">CIK64_17915</name>
    <name evidence="2" type="ORF">CXR23_05705</name>
</gene>
<dbReference type="EMBL" id="NRHA01000038">
    <property type="protein sequence ID" value="PCC52069.1"/>
    <property type="molecule type" value="Genomic_DNA"/>
</dbReference>
<evidence type="ECO:0000313" key="6">
    <source>
        <dbReference type="Proteomes" id="UP000217881"/>
    </source>
</evidence>
<feature type="domain" description="Transposase IS204/IS1001/IS1096/IS1165 DDE" evidence="1">
    <location>
        <begin position="19"/>
        <end position="50"/>
    </location>
</feature>
<evidence type="ECO:0000313" key="4">
    <source>
        <dbReference type="EMBL" id="PCC52069.1"/>
    </source>
</evidence>
<dbReference type="EMBL" id="NRGP01000034">
    <property type="protein sequence ID" value="PCC44993.1"/>
    <property type="molecule type" value="Genomic_DNA"/>
</dbReference>
<dbReference type="InterPro" id="IPR002560">
    <property type="entry name" value="Transposase_DDE"/>
</dbReference>
<name>A0A2A3Z0I3_BREAU</name>
<dbReference type="Proteomes" id="UP000217564">
    <property type="component" value="Unassembled WGS sequence"/>
</dbReference>
<reference evidence="2 7" key="3">
    <citation type="submission" date="2019-01" db="EMBL/GenBank/DDBJ databases">
        <title>Comparative genomic analysis of Brevibacterium aurantiacum sheds light on its evolution and its adaptation to smear-ripened cheeses.</title>
        <authorList>
            <person name="Moineau S."/>
        </authorList>
    </citation>
    <scope>NUCLEOTIDE SEQUENCE [LARGE SCALE GENOMIC DNA]</scope>
    <source>
        <strain evidence="2 7">SMQ-1417</strain>
    </source>
</reference>
<protein>
    <recommendedName>
        <fullName evidence="1">Transposase IS204/IS1001/IS1096/IS1165 DDE domain-containing protein</fullName>
    </recommendedName>
</protein>